<dbReference type="GO" id="GO:0070681">
    <property type="term" value="P:glutaminyl-tRNAGln biosynthesis via transamidation"/>
    <property type="evidence" value="ECO:0007669"/>
    <property type="project" value="UniProtKB-UniRule"/>
</dbReference>
<dbReference type="HAMAP" id="MF_00121">
    <property type="entry name" value="GatB"/>
    <property type="match status" value="1"/>
</dbReference>
<organism evidence="7 8">
    <name type="scientific">Ophiocordyceps australis</name>
    <dbReference type="NCBI Taxonomy" id="1399860"/>
    <lineage>
        <taxon>Eukaryota</taxon>
        <taxon>Fungi</taxon>
        <taxon>Dikarya</taxon>
        <taxon>Ascomycota</taxon>
        <taxon>Pezizomycotina</taxon>
        <taxon>Sordariomycetes</taxon>
        <taxon>Hypocreomycetidae</taxon>
        <taxon>Hypocreales</taxon>
        <taxon>Ophiocordycipitaceae</taxon>
        <taxon>Ophiocordyceps</taxon>
    </lineage>
</organism>
<gene>
    <name evidence="7" type="ORF">CDD81_6619</name>
</gene>
<evidence type="ECO:0000256" key="1">
    <source>
        <dbReference type="ARBA" id="ARBA00022598"/>
    </source>
</evidence>
<dbReference type="NCBIfam" id="TIGR00133">
    <property type="entry name" value="gatB"/>
    <property type="match status" value="1"/>
</dbReference>
<comment type="similarity">
    <text evidence="5">Belongs to the GatB/GatE family. GatB subfamily.</text>
</comment>
<keyword evidence="4 5" id="KW-0648">Protein biosynthesis</keyword>
<keyword evidence="2 5" id="KW-0547">Nucleotide-binding</keyword>
<dbReference type="EMBL" id="NJET01000061">
    <property type="protein sequence ID" value="PHH62901.1"/>
    <property type="molecule type" value="Genomic_DNA"/>
</dbReference>
<keyword evidence="1 5" id="KW-0436">Ligase</keyword>
<keyword evidence="8" id="KW-1185">Reference proteome</keyword>
<dbReference type="EC" id="6.3.5.-" evidence="5"/>
<comment type="catalytic activity">
    <reaction evidence="5">
        <text>L-glutamyl-tRNA(Gln) + L-glutamine + ATP + H2O = L-glutaminyl-tRNA(Gln) + L-glutamate + ADP + phosphate + H(+)</text>
        <dbReference type="Rhea" id="RHEA:17521"/>
        <dbReference type="Rhea" id="RHEA-COMP:9681"/>
        <dbReference type="Rhea" id="RHEA-COMP:9684"/>
        <dbReference type="ChEBI" id="CHEBI:15377"/>
        <dbReference type="ChEBI" id="CHEBI:15378"/>
        <dbReference type="ChEBI" id="CHEBI:29985"/>
        <dbReference type="ChEBI" id="CHEBI:30616"/>
        <dbReference type="ChEBI" id="CHEBI:43474"/>
        <dbReference type="ChEBI" id="CHEBI:58359"/>
        <dbReference type="ChEBI" id="CHEBI:78520"/>
        <dbReference type="ChEBI" id="CHEBI:78521"/>
        <dbReference type="ChEBI" id="CHEBI:456216"/>
    </reaction>
</comment>
<dbReference type="GO" id="GO:0032543">
    <property type="term" value="P:mitochondrial translation"/>
    <property type="evidence" value="ECO:0007669"/>
    <property type="project" value="UniProtKB-UniRule"/>
</dbReference>
<dbReference type="AlphaFoldDB" id="A0A2C5Y7Q8"/>
<evidence type="ECO:0000313" key="8">
    <source>
        <dbReference type="Proteomes" id="UP000226192"/>
    </source>
</evidence>
<dbReference type="OrthoDB" id="1722066at2759"/>
<dbReference type="InterPro" id="IPR017959">
    <property type="entry name" value="Asn/Gln-tRNA_amidoTrfase_suB/E"/>
</dbReference>
<dbReference type="PROSITE" id="PS01234">
    <property type="entry name" value="GATB"/>
    <property type="match status" value="1"/>
</dbReference>
<evidence type="ECO:0000313" key="7">
    <source>
        <dbReference type="EMBL" id="PHH62901.1"/>
    </source>
</evidence>
<dbReference type="GO" id="GO:0050567">
    <property type="term" value="F:glutaminyl-tRNA synthase (glutamine-hydrolyzing) activity"/>
    <property type="evidence" value="ECO:0007669"/>
    <property type="project" value="UniProtKB-UniRule"/>
</dbReference>
<dbReference type="STRING" id="1399860.A0A2C5Y7Q8"/>
<name>A0A2C5Y7Q8_9HYPO</name>
<dbReference type="InterPro" id="IPR017958">
    <property type="entry name" value="Gln-tRNA_amidoTrfase_suB_CS"/>
</dbReference>
<dbReference type="Proteomes" id="UP000226192">
    <property type="component" value="Unassembled WGS sequence"/>
</dbReference>
<comment type="subcellular location">
    <subcellularLocation>
        <location evidence="5">Mitochondrion</location>
    </subcellularLocation>
</comment>
<comment type="caution">
    <text evidence="7">The sequence shown here is derived from an EMBL/GenBank/DDBJ whole genome shotgun (WGS) entry which is preliminary data.</text>
</comment>
<dbReference type="PANTHER" id="PTHR11659:SF0">
    <property type="entry name" value="GLUTAMYL-TRNA(GLN) AMIDOTRANSFERASE SUBUNIT B, MITOCHONDRIAL"/>
    <property type="match status" value="1"/>
</dbReference>
<dbReference type="InterPro" id="IPR006075">
    <property type="entry name" value="Asn/Gln-tRNA_Trfase_suB/E_cat"/>
</dbReference>
<keyword evidence="5" id="KW-0496">Mitochondrion</keyword>
<dbReference type="PANTHER" id="PTHR11659">
    <property type="entry name" value="GLUTAMYL-TRNA GLN AMIDOTRANSFERASE SUBUNIT B MITOCHONDRIAL AND PROKARYOTIC PET112-RELATED"/>
    <property type="match status" value="1"/>
</dbReference>
<dbReference type="SUPFAM" id="SSF55931">
    <property type="entry name" value="Glutamine synthetase/guanido kinase"/>
    <property type="match status" value="1"/>
</dbReference>
<dbReference type="InterPro" id="IPR014746">
    <property type="entry name" value="Gln_synth/guanido_kin_cat_dom"/>
</dbReference>
<dbReference type="Pfam" id="PF02934">
    <property type="entry name" value="GatB_N"/>
    <property type="match status" value="1"/>
</dbReference>
<proteinExistence type="inferred from homology"/>
<evidence type="ECO:0000256" key="4">
    <source>
        <dbReference type="ARBA" id="ARBA00022917"/>
    </source>
</evidence>
<evidence type="ECO:0000256" key="3">
    <source>
        <dbReference type="ARBA" id="ARBA00022840"/>
    </source>
</evidence>
<dbReference type="GO" id="GO:0005524">
    <property type="term" value="F:ATP binding"/>
    <property type="evidence" value="ECO:0007669"/>
    <property type="project" value="UniProtKB-KW"/>
</dbReference>
<comment type="function">
    <text evidence="5">Allows the formation of correctly charged Gln-tRNA(Gln) through the transamidation of misacylated Glu-tRNA(Gln) in the mitochondria. The reaction takes place in the presence of glutamine and ATP through an activated gamma-phospho-Glu-tRNA(Gln).</text>
</comment>
<accession>A0A2C5Y7Q8</accession>
<evidence type="ECO:0000256" key="2">
    <source>
        <dbReference type="ARBA" id="ARBA00022741"/>
    </source>
</evidence>
<sequence length="533" mass="59629">MSQTVGGWELTVGIEIHAQLNTARKLFSPALTSFQDDPNSHVALFDVSIPGSQPLMQKEVLLPAIRAALALDCDIQPVSRFDRKHYFWWDQPSGYQITQYYEPFAKNGHIKLLARDGIAPEDGESVTVRIKQVQLEQDTAKTQAGQIENEHLLDFNRAGVPLIEIITEPDMHHPRTAAVFVRKVQLLLATVDACVSGMEMGGLRADVNVSVRKTDSLDTRLGTRTEIKNLSTPKAVENAIIAERDRQISMLQSGGVVQSETRGWTLGATETKRLRGKEGEVDYRYMPDPDIAPLIIGPDVVEALRTSLPMMPDIEFDSLMTDYGLAKKDAGLLLMRNNNDARVEYFYRVLHLLHQRIQAEHDGKAMPDWKNYSTLVANWVVNELGRLPTSRADAMVPSELEFTQDGECPQVPASSLSSILYHLYCKKIVGSVAKELLLAQYHGDIKGSVDEAIGDNDLWFKEIDGPEYIALADEVMAQDPKLLRKLVQCKTELPQGKLMYLVGKMMQQGPTGRIDPETAEKMLRSRVEKLRVP</sequence>
<protein>
    <recommendedName>
        <fullName evidence="5">Glutamyl-tRNA(Gln) amidotransferase subunit B, mitochondrial</fullName>
        <shortName evidence="5">Glu-AdT subunit B</shortName>
        <ecNumber evidence="5">6.3.5.-</ecNumber>
    </recommendedName>
</protein>
<dbReference type="InterPro" id="IPR004413">
    <property type="entry name" value="GatB"/>
</dbReference>
<dbReference type="GO" id="GO:0030956">
    <property type="term" value="C:glutamyl-tRNA(Gln) amidotransferase complex"/>
    <property type="evidence" value="ECO:0007669"/>
    <property type="project" value="UniProtKB-UniRule"/>
</dbReference>
<feature type="domain" description="Aspartyl/Glutamyl-tRNA(Gln) amidotransferase subunit B/E catalytic" evidence="6">
    <location>
        <begin position="11"/>
        <end position="301"/>
    </location>
</feature>
<evidence type="ECO:0000259" key="6">
    <source>
        <dbReference type="Pfam" id="PF02934"/>
    </source>
</evidence>
<reference evidence="7 8" key="1">
    <citation type="submission" date="2017-06" db="EMBL/GenBank/DDBJ databases">
        <title>Ant-infecting Ophiocordyceps genomes reveal a high diversity of potential behavioral manipulation genes and a possible major role for enterotoxins.</title>
        <authorList>
            <person name="De Bekker C."/>
            <person name="Evans H.C."/>
            <person name="Brachmann A."/>
            <person name="Hughes D.P."/>
        </authorList>
    </citation>
    <scope>NUCLEOTIDE SEQUENCE [LARGE SCALE GENOMIC DNA]</scope>
    <source>
        <strain evidence="7 8">Map64</strain>
    </source>
</reference>
<keyword evidence="3 5" id="KW-0067">ATP-binding</keyword>
<dbReference type="GO" id="GO:0005739">
    <property type="term" value="C:mitochondrion"/>
    <property type="evidence" value="ECO:0007669"/>
    <property type="project" value="UniProtKB-SubCell"/>
</dbReference>
<evidence type="ECO:0000256" key="5">
    <source>
        <dbReference type="HAMAP-Rule" id="MF_03147"/>
    </source>
</evidence>
<comment type="subunit">
    <text evidence="5">Subunit of the heterotrimeric GatCAB amidotransferase (AdT) complex, composed of A, B and C subunits.</text>
</comment>
<dbReference type="NCBIfam" id="NF004012">
    <property type="entry name" value="PRK05477.1-2"/>
    <property type="match status" value="1"/>
</dbReference>